<dbReference type="PROSITE" id="PS00217">
    <property type="entry name" value="SUGAR_TRANSPORT_2"/>
    <property type="match status" value="1"/>
</dbReference>
<keyword evidence="8 10" id="KW-0472">Membrane</keyword>
<dbReference type="NCBIfam" id="TIGR00879">
    <property type="entry name" value="SP"/>
    <property type="match status" value="1"/>
</dbReference>
<dbReference type="PROSITE" id="PS00216">
    <property type="entry name" value="SUGAR_TRANSPORT_1"/>
    <property type="match status" value="2"/>
</dbReference>
<evidence type="ECO:0000256" key="6">
    <source>
        <dbReference type="ARBA" id="ARBA00022692"/>
    </source>
</evidence>
<evidence type="ECO:0000313" key="13">
    <source>
        <dbReference type="Proteomes" id="UP000320811"/>
    </source>
</evidence>
<evidence type="ECO:0000256" key="4">
    <source>
        <dbReference type="ARBA" id="ARBA00022475"/>
    </source>
</evidence>
<evidence type="ECO:0000256" key="10">
    <source>
        <dbReference type="SAM" id="Phobius"/>
    </source>
</evidence>
<dbReference type="InterPro" id="IPR005829">
    <property type="entry name" value="Sugar_transporter_CS"/>
</dbReference>
<dbReference type="InterPro" id="IPR005828">
    <property type="entry name" value="MFS_sugar_transport-like"/>
</dbReference>
<feature type="transmembrane region" description="Helical" evidence="10">
    <location>
        <begin position="122"/>
        <end position="146"/>
    </location>
</feature>
<feature type="transmembrane region" description="Helical" evidence="10">
    <location>
        <begin position="29"/>
        <end position="55"/>
    </location>
</feature>
<feature type="transmembrane region" description="Helical" evidence="10">
    <location>
        <begin position="267"/>
        <end position="290"/>
    </location>
</feature>
<dbReference type="InterPro" id="IPR047984">
    <property type="entry name" value="XylE-like"/>
</dbReference>
<comment type="caution">
    <text evidence="12">The sequence shown here is derived from an EMBL/GenBank/DDBJ whole genome shotgun (WGS) entry which is preliminary data.</text>
</comment>
<dbReference type="InterPro" id="IPR036259">
    <property type="entry name" value="MFS_trans_sf"/>
</dbReference>
<reference evidence="12 13" key="1">
    <citation type="submission" date="2019-06" db="EMBL/GenBank/DDBJ databases">
        <title>Sorghum-associated microbial communities from plants grown in Nebraska, USA.</title>
        <authorList>
            <person name="Schachtman D."/>
        </authorList>
    </citation>
    <scope>NUCLEOTIDE SEQUENCE [LARGE SCALE GENOMIC DNA]</scope>
    <source>
        <strain evidence="12 13">1209</strain>
    </source>
</reference>
<dbReference type="EMBL" id="VIWO01000005">
    <property type="protein sequence ID" value="TWF39983.1"/>
    <property type="molecule type" value="Genomic_DNA"/>
</dbReference>
<comment type="subcellular location">
    <subcellularLocation>
        <location evidence="1">Cell membrane</location>
        <topology evidence="1">Multi-pass membrane protein</topology>
    </subcellularLocation>
</comment>
<evidence type="ECO:0000256" key="7">
    <source>
        <dbReference type="ARBA" id="ARBA00022989"/>
    </source>
</evidence>
<organism evidence="12 13">
    <name type="scientific">Chitinophaga polysaccharea</name>
    <dbReference type="NCBI Taxonomy" id="1293035"/>
    <lineage>
        <taxon>Bacteria</taxon>
        <taxon>Pseudomonadati</taxon>
        <taxon>Bacteroidota</taxon>
        <taxon>Chitinophagia</taxon>
        <taxon>Chitinophagales</taxon>
        <taxon>Chitinophagaceae</taxon>
        <taxon>Chitinophaga</taxon>
    </lineage>
</organism>
<dbReference type="GO" id="GO:0005886">
    <property type="term" value="C:plasma membrane"/>
    <property type="evidence" value="ECO:0007669"/>
    <property type="project" value="UniProtKB-SubCell"/>
</dbReference>
<feature type="transmembrane region" description="Helical" evidence="10">
    <location>
        <begin position="362"/>
        <end position="385"/>
    </location>
</feature>
<dbReference type="PANTHER" id="PTHR48023:SF4">
    <property type="entry name" value="D-XYLOSE-PROTON SYMPORTER-LIKE 2"/>
    <property type="match status" value="1"/>
</dbReference>
<evidence type="ECO:0000256" key="9">
    <source>
        <dbReference type="RuleBase" id="RU003346"/>
    </source>
</evidence>
<feature type="transmembrane region" description="Helical" evidence="10">
    <location>
        <begin position="397"/>
        <end position="418"/>
    </location>
</feature>
<dbReference type="AlphaFoldDB" id="A0A561PPF9"/>
<dbReference type="SUPFAM" id="SSF103473">
    <property type="entry name" value="MFS general substrate transporter"/>
    <property type="match status" value="1"/>
</dbReference>
<dbReference type="FunFam" id="1.20.1250.20:FF:000122">
    <property type="entry name" value="D-xylose transporter XylE"/>
    <property type="match status" value="1"/>
</dbReference>
<accession>A0A561PPF9</accession>
<dbReference type="InterPro" id="IPR003663">
    <property type="entry name" value="Sugar/inositol_transpt"/>
</dbReference>
<feature type="transmembrane region" description="Helical" evidence="10">
    <location>
        <begin position="305"/>
        <end position="326"/>
    </location>
</feature>
<dbReference type="InterPro" id="IPR020846">
    <property type="entry name" value="MFS_dom"/>
</dbReference>
<evidence type="ECO:0000256" key="5">
    <source>
        <dbReference type="ARBA" id="ARBA00022597"/>
    </source>
</evidence>
<protein>
    <submittedName>
        <fullName evidence="12">SP family arabinose:H+ symporter-like MFS transporter</fullName>
    </submittedName>
</protein>
<feature type="transmembrane region" description="Helical" evidence="10">
    <location>
        <begin position="158"/>
        <end position="179"/>
    </location>
</feature>
<dbReference type="PROSITE" id="PS50850">
    <property type="entry name" value="MFS"/>
    <property type="match status" value="1"/>
</dbReference>
<evidence type="ECO:0000256" key="8">
    <source>
        <dbReference type="ARBA" id="ARBA00023136"/>
    </source>
</evidence>
<comment type="similarity">
    <text evidence="2 9">Belongs to the major facilitator superfamily. Sugar transporter (TC 2.A.1.1) family.</text>
</comment>
<evidence type="ECO:0000256" key="3">
    <source>
        <dbReference type="ARBA" id="ARBA00022448"/>
    </source>
</evidence>
<dbReference type="PRINTS" id="PR00171">
    <property type="entry name" value="SUGRTRNSPORT"/>
</dbReference>
<evidence type="ECO:0000256" key="1">
    <source>
        <dbReference type="ARBA" id="ARBA00004651"/>
    </source>
</evidence>
<feature type="transmembrane region" description="Helical" evidence="10">
    <location>
        <begin position="333"/>
        <end position="356"/>
    </location>
</feature>
<keyword evidence="5" id="KW-0762">Sugar transport</keyword>
<keyword evidence="4" id="KW-1003">Cell membrane</keyword>
<keyword evidence="13" id="KW-1185">Reference proteome</keyword>
<dbReference type="GO" id="GO:0022857">
    <property type="term" value="F:transmembrane transporter activity"/>
    <property type="evidence" value="ECO:0007669"/>
    <property type="project" value="InterPro"/>
</dbReference>
<dbReference type="Gene3D" id="1.20.1250.20">
    <property type="entry name" value="MFS general substrate transporter like domains"/>
    <property type="match status" value="2"/>
</dbReference>
<feature type="transmembrane region" description="Helical" evidence="10">
    <location>
        <begin position="424"/>
        <end position="445"/>
    </location>
</feature>
<dbReference type="Pfam" id="PF00083">
    <property type="entry name" value="Sugar_tr"/>
    <property type="match status" value="1"/>
</dbReference>
<gene>
    <name evidence="12" type="ORF">FHW36_105424</name>
</gene>
<proteinExistence type="inferred from homology"/>
<dbReference type="OrthoDB" id="9783823at2"/>
<evidence type="ECO:0000313" key="12">
    <source>
        <dbReference type="EMBL" id="TWF39983.1"/>
    </source>
</evidence>
<feature type="transmembrane region" description="Helical" evidence="10">
    <location>
        <begin position="191"/>
        <end position="208"/>
    </location>
</feature>
<keyword evidence="7 10" id="KW-1133">Transmembrane helix</keyword>
<dbReference type="CDD" id="cd17359">
    <property type="entry name" value="MFS_XylE_like"/>
    <property type="match status" value="1"/>
</dbReference>
<keyword evidence="3 9" id="KW-0813">Transport</keyword>
<feature type="transmembrane region" description="Helical" evidence="10">
    <location>
        <begin position="67"/>
        <end position="86"/>
    </location>
</feature>
<dbReference type="PANTHER" id="PTHR48023">
    <property type="entry name" value="D-XYLOSE-PROTON SYMPORTER-LIKE 2"/>
    <property type="match status" value="1"/>
</dbReference>
<feature type="domain" description="Major facilitator superfamily (MFS) profile" evidence="11">
    <location>
        <begin position="33"/>
        <end position="452"/>
    </location>
</feature>
<evidence type="ECO:0000256" key="2">
    <source>
        <dbReference type="ARBA" id="ARBA00010992"/>
    </source>
</evidence>
<dbReference type="Proteomes" id="UP000320811">
    <property type="component" value="Unassembled WGS sequence"/>
</dbReference>
<name>A0A561PPF9_9BACT</name>
<evidence type="ECO:0000259" key="11">
    <source>
        <dbReference type="PROSITE" id="PS50850"/>
    </source>
</evidence>
<sequence>MESPGIPSTVTTVDLQRMEPIAAGVNRRYIWLFTCVAALGGLLFGFDTAVISGAIPYISAYFSLDEYLLGWAVGAILIGCAAGSLLAGGAADRYGRRLVLVVCALLFAASGIGAGLSEQLHWFVFFRLLGGLGVGAAALVSPMYIAEMAPARLRGRLVAFYQMAIASGILLAYCSNLLLDHTGENNWRWMFASQAVPSVLFLAFLLVVPETPRWLIRRGRQQEAKTVLEKIHGEAPLEAEMEAIQKSYQQASHSSVKELFSMKYRAVLWLGILIAVFQQITGINAIIYYAPVIFRQTGISGSSSLMQTIGVGIVTVLATLFAIGFVDRLGRKMFFLIGSLTMTVSLMAVGACFQLSYFDHYIVLAFTLLYVASFGCTLGAVTWVYLSEIFPNRVRGLAMSVATLALWLADFIVTYTFPVMARQLGTAATMYCYAGICLIACWYMFTRVKETKGKSLEEIETLFFPSK</sequence>
<keyword evidence="6 10" id="KW-0812">Transmembrane</keyword>
<dbReference type="InterPro" id="IPR050820">
    <property type="entry name" value="MFS_Sugar_Transporter"/>
</dbReference>
<feature type="transmembrane region" description="Helical" evidence="10">
    <location>
        <begin position="98"/>
        <end position="116"/>
    </location>
</feature>